<name>A0A518D583_9BACT</name>
<gene>
    <name evidence="1" type="ORF">Pla163_37860</name>
</gene>
<keyword evidence="2" id="KW-1185">Reference proteome</keyword>
<evidence type="ECO:0000313" key="2">
    <source>
        <dbReference type="Proteomes" id="UP000319342"/>
    </source>
</evidence>
<evidence type="ECO:0000313" key="1">
    <source>
        <dbReference type="EMBL" id="QDU86635.1"/>
    </source>
</evidence>
<accession>A0A518D583</accession>
<dbReference type="EMBL" id="CP036290">
    <property type="protein sequence ID" value="QDU86635.1"/>
    <property type="molecule type" value="Genomic_DNA"/>
</dbReference>
<proteinExistence type="predicted"/>
<sequence length="81" mass="8978">MTDYTYKVVPFLGSLANRGKIGEVSKQLESLINEGARNGWEFHSVTTVALEVKPGCLGALLSQGPTYVRHDQVVFRRRLAT</sequence>
<dbReference type="OrthoDB" id="1551201at2"/>
<organism evidence="1 2">
    <name type="scientific">Rohdeia mirabilis</name>
    <dbReference type="NCBI Taxonomy" id="2528008"/>
    <lineage>
        <taxon>Bacteria</taxon>
        <taxon>Pseudomonadati</taxon>
        <taxon>Planctomycetota</taxon>
        <taxon>Planctomycetia</taxon>
        <taxon>Planctomycetia incertae sedis</taxon>
        <taxon>Rohdeia</taxon>
    </lineage>
</organism>
<evidence type="ECO:0008006" key="3">
    <source>
        <dbReference type="Google" id="ProtNLM"/>
    </source>
</evidence>
<dbReference type="RefSeq" id="WP_145192220.1">
    <property type="nucleotide sequence ID" value="NZ_CP036290.1"/>
</dbReference>
<dbReference type="AlphaFoldDB" id="A0A518D583"/>
<reference evidence="1 2" key="1">
    <citation type="submission" date="2019-02" db="EMBL/GenBank/DDBJ databases">
        <title>Deep-cultivation of Planctomycetes and their phenomic and genomic characterization uncovers novel biology.</title>
        <authorList>
            <person name="Wiegand S."/>
            <person name="Jogler M."/>
            <person name="Boedeker C."/>
            <person name="Pinto D."/>
            <person name="Vollmers J."/>
            <person name="Rivas-Marin E."/>
            <person name="Kohn T."/>
            <person name="Peeters S.H."/>
            <person name="Heuer A."/>
            <person name="Rast P."/>
            <person name="Oberbeckmann S."/>
            <person name="Bunk B."/>
            <person name="Jeske O."/>
            <person name="Meyerdierks A."/>
            <person name="Storesund J.E."/>
            <person name="Kallscheuer N."/>
            <person name="Luecker S."/>
            <person name="Lage O.M."/>
            <person name="Pohl T."/>
            <person name="Merkel B.J."/>
            <person name="Hornburger P."/>
            <person name="Mueller R.-W."/>
            <person name="Bruemmer F."/>
            <person name="Labrenz M."/>
            <person name="Spormann A.M."/>
            <person name="Op den Camp H."/>
            <person name="Overmann J."/>
            <person name="Amann R."/>
            <person name="Jetten M.S.M."/>
            <person name="Mascher T."/>
            <person name="Medema M.H."/>
            <person name="Devos D.P."/>
            <person name="Kaster A.-K."/>
            <person name="Ovreas L."/>
            <person name="Rohde M."/>
            <person name="Galperin M.Y."/>
            <person name="Jogler C."/>
        </authorList>
    </citation>
    <scope>NUCLEOTIDE SEQUENCE [LARGE SCALE GENOMIC DNA]</scope>
    <source>
        <strain evidence="1 2">Pla163</strain>
    </source>
</reference>
<dbReference type="Proteomes" id="UP000319342">
    <property type="component" value="Chromosome"/>
</dbReference>
<protein>
    <recommendedName>
        <fullName evidence="3">DUF4177 domain-containing protein</fullName>
    </recommendedName>
</protein>